<reference evidence="1" key="2">
    <citation type="journal article" date="2015" name="Fish Shellfish Immunol.">
        <title>Early steps in the European eel (Anguilla anguilla)-Vibrio vulnificus interaction in the gills: Role of the RtxA13 toxin.</title>
        <authorList>
            <person name="Callol A."/>
            <person name="Pajuelo D."/>
            <person name="Ebbesson L."/>
            <person name="Teles M."/>
            <person name="MacKenzie S."/>
            <person name="Amaro C."/>
        </authorList>
    </citation>
    <scope>NUCLEOTIDE SEQUENCE</scope>
</reference>
<proteinExistence type="predicted"/>
<name>A0A0E9WTH2_ANGAN</name>
<dbReference type="AlphaFoldDB" id="A0A0E9WTH2"/>
<accession>A0A0E9WTH2</accession>
<sequence>MTLGPRSWSWQISAAFMDCKMLPEVHSGARLKYAEVRNRTAGSKCTYLIESTVLGNLVLDTQP</sequence>
<organism evidence="1">
    <name type="scientific">Anguilla anguilla</name>
    <name type="common">European freshwater eel</name>
    <name type="synonym">Muraena anguilla</name>
    <dbReference type="NCBI Taxonomy" id="7936"/>
    <lineage>
        <taxon>Eukaryota</taxon>
        <taxon>Metazoa</taxon>
        <taxon>Chordata</taxon>
        <taxon>Craniata</taxon>
        <taxon>Vertebrata</taxon>
        <taxon>Euteleostomi</taxon>
        <taxon>Actinopterygii</taxon>
        <taxon>Neopterygii</taxon>
        <taxon>Teleostei</taxon>
        <taxon>Anguilliformes</taxon>
        <taxon>Anguillidae</taxon>
        <taxon>Anguilla</taxon>
    </lineage>
</organism>
<protein>
    <submittedName>
        <fullName evidence="1">Uncharacterized protein</fullName>
    </submittedName>
</protein>
<dbReference type="EMBL" id="GBXM01014885">
    <property type="protein sequence ID" value="JAH93692.1"/>
    <property type="molecule type" value="Transcribed_RNA"/>
</dbReference>
<evidence type="ECO:0000313" key="1">
    <source>
        <dbReference type="EMBL" id="JAH93692.1"/>
    </source>
</evidence>
<reference evidence="1" key="1">
    <citation type="submission" date="2014-11" db="EMBL/GenBank/DDBJ databases">
        <authorList>
            <person name="Amaro Gonzalez C."/>
        </authorList>
    </citation>
    <scope>NUCLEOTIDE SEQUENCE</scope>
</reference>